<comment type="catalytic activity">
    <reaction evidence="1">
        <text>a 2'-deoxyribonucleoside 5'-phosphate + H2O = a 2'-deoxyribonucleoside + phosphate</text>
        <dbReference type="Rhea" id="RHEA:36167"/>
        <dbReference type="ChEBI" id="CHEBI:15377"/>
        <dbReference type="ChEBI" id="CHEBI:18274"/>
        <dbReference type="ChEBI" id="CHEBI:43474"/>
        <dbReference type="ChEBI" id="CHEBI:65317"/>
        <dbReference type="EC" id="3.1.3.89"/>
    </reaction>
</comment>
<gene>
    <name evidence="15" type="ORF">CTOB1V02_LOCUS9299</name>
</gene>
<dbReference type="Gene3D" id="1.10.3210.10">
    <property type="entry name" value="Hypothetical protein af1432"/>
    <property type="match status" value="1"/>
</dbReference>
<evidence type="ECO:0000256" key="11">
    <source>
        <dbReference type="ARBA" id="ARBA00022801"/>
    </source>
</evidence>
<dbReference type="SUPFAM" id="SSF109604">
    <property type="entry name" value="HD-domain/PDEase-like"/>
    <property type="match status" value="1"/>
</dbReference>
<dbReference type="SMART" id="SM00471">
    <property type="entry name" value="HDc"/>
    <property type="match status" value="1"/>
</dbReference>
<organism evidence="15">
    <name type="scientific">Cyprideis torosa</name>
    <dbReference type="NCBI Taxonomy" id="163714"/>
    <lineage>
        <taxon>Eukaryota</taxon>
        <taxon>Metazoa</taxon>
        <taxon>Ecdysozoa</taxon>
        <taxon>Arthropoda</taxon>
        <taxon>Crustacea</taxon>
        <taxon>Oligostraca</taxon>
        <taxon>Ostracoda</taxon>
        <taxon>Podocopa</taxon>
        <taxon>Podocopida</taxon>
        <taxon>Cytherocopina</taxon>
        <taxon>Cytheroidea</taxon>
        <taxon>Cytherideidae</taxon>
        <taxon>Cyprideis</taxon>
    </lineage>
</organism>
<dbReference type="OrthoDB" id="10254258at2759"/>
<dbReference type="GO" id="GO:0002953">
    <property type="term" value="F:5'-deoxynucleotidase activity"/>
    <property type="evidence" value="ECO:0007669"/>
    <property type="project" value="UniProtKB-EC"/>
</dbReference>
<dbReference type="GO" id="GO:0046872">
    <property type="term" value="F:metal ion binding"/>
    <property type="evidence" value="ECO:0007669"/>
    <property type="project" value="UniProtKB-KW"/>
</dbReference>
<dbReference type="InterPro" id="IPR003607">
    <property type="entry name" value="HD/PDEase_dom"/>
</dbReference>
<evidence type="ECO:0000256" key="5">
    <source>
        <dbReference type="ARBA" id="ARBA00004074"/>
    </source>
</evidence>
<evidence type="ECO:0000256" key="4">
    <source>
        <dbReference type="ARBA" id="ARBA00001946"/>
    </source>
</evidence>
<evidence type="ECO:0000256" key="6">
    <source>
        <dbReference type="ARBA" id="ARBA00009999"/>
    </source>
</evidence>
<proteinExistence type="inferred from homology"/>
<dbReference type="EC" id="3.1.3.89" evidence="8"/>
<evidence type="ECO:0000256" key="2">
    <source>
        <dbReference type="ARBA" id="ARBA00001936"/>
    </source>
</evidence>
<dbReference type="PANTHER" id="PTHR11845:SF13">
    <property type="entry name" value="5'-DEOXYNUCLEOTIDASE HDDC2"/>
    <property type="match status" value="1"/>
</dbReference>
<name>A0A7R8WMP4_9CRUS</name>
<dbReference type="InterPro" id="IPR039356">
    <property type="entry name" value="YfbR/HDDC2"/>
</dbReference>
<reference evidence="15" key="1">
    <citation type="submission" date="2020-11" db="EMBL/GenBank/DDBJ databases">
        <authorList>
            <person name="Tran Van P."/>
        </authorList>
    </citation>
    <scope>NUCLEOTIDE SEQUENCE</scope>
</reference>
<dbReference type="FunFam" id="1.10.3210.10:FF:000011">
    <property type="entry name" value="HD domain-containing protein 2"/>
    <property type="match status" value="1"/>
</dbReference>
<comment type="function">
    <text evidence="5">Catalyzes the dephosphorylation of the nucleoside 5'-monophosphates deoxyadenosine monophosphate (dAMP), deoxycytidine monophosphate (dCMP), deoxyguanosine monophosphate (dGMP) and deoxythymidine monophosphate (dTMP).</text>
</comment>
<comment type="cofactor">
    <cofactor evidence="4">
        <name>Mg(2+)</name>
        <dbReference type="ChEBI" id="CHEBI:18420"/>
    </cofactor>
</comment>
<comment type="cofactor">
    <cofactor evidence="2">
        <name>Mn(2+)</name>
        <dbReference type="ChEBI" id="CHEBI:29035"/>
    </cofactor>
</comment>
<keyword evidence="10" id="KW-0479">Metal-binding</keyword>
<evidence type="ECO:0000256" key="14">
    <source>
        <dbReference type="SAM" id="MobiDB-lite"/>
    </source>
</evidence>
<dbReference type="EMBL" id="OB663526">
    <property type="protein sequence ID" value="CAD7231452.1"/>
    <property type="molecule type" value="Genomic_DNA"/>
</dbReference>
<dbReference type="Pfam" id="PF13023">
    <property type="entry name" value="HD_3"/>
    <property type="match status" value="1"/>
</dbReference>
<evidence type="ECO:0000256" key="3">
    <source>
        <dbReference type="ARBA" id="ARBA00001941"/>
    </source>
</evidence>
<protein>
    <recommendedName>
        <fullName evidence="9">5'-deoxynucleotidase HDDC2</fullName>
        <ecNumber evidence="8">3.1.3.89</ecNumber>
    </recommendedName>
    <alternativeName>
        <fullName evidence="13">HD domain-containing protein 2</fullName>
    </alternativeName>
</protein>
<comment type="subunit">
    <text evidence="7">Homodimer.</text>
</comment>
<dbReference type="GO" id="GO:0009159">
    <property type="term" value="P:deoxyribonucleoside monophosphate catabolic process"/>
    <property type="evidence" value="ECO:0007669"/>
    <property type="project" value="UniProtKB-ARBA"/>
</dbReference>
<comment type="similarity">
    <text evidence="6">Belongs to the HDDC2 family.</text>
</comment>
<evidence type="ECO:0000256" key="1">
    <source>
        <dbReference type="ARBA" id="ARBA00001638"/>
    </source>
</evidence>
<sequence length="203" mass="22936">MYRISDPAGFDGKLKRLKRTGWVLRNVADPEPIAAHMYRMGIMAMCIEPQPGFCMTKVLKMSLIHDLAESKVGDITPHCGVTSEEKHQREVEAMGELVELLPQEIGNEFMGLFEEYESGTSPEAKLVKDLDKFDMIVQAEDYESDRSCPSEHLQEFFESTRGKFTSGVVKEWVKALYQKRASRISEEHSAEREGRTAASGKEA</sequence>
<dbReference type="GO" id="GO:0005737">
    <property type="term" value="C:cytoplasm"/>
    <property type="evidence" value="ECO:0007669"/>
    <property type="project" value="TreeGrafter"/>
</dbReference>
<evidence type="ECO:0000256" key="13">
    <source>
        <dbReference type="ARBA" id="ARBA00032735"/>
    </source>
</evidence>
<evidence type="ECO:0000256" key="12">
    <source>
        <dbReference type="ARBA" id="ARBA00022842"/>
    </source>
</evidence>
<dbReference type="AlphaFoldDB" id="A0A7R8WMP4"/>
<dbReference type="InterPro" id="IPR006674">
    <property type="entry name" value="HD_domain"/>
</dbReference>
<evidence type="ECO:0000256" key="8">
    <source>
        <dbReference type="ARBA" id="ARBA00012964"/>
    </source>
</evidence>
<comment type="cofactor">
    <cofactor evidence="3">
        <name>Co(2+)</name>
        <dbReference type="ChEBI" id="CHEBI:48828"/>
    </cofactor>
</comment>
<evidence type="ECO:0000313" key="15">
    <source>
        <dbReference type="EMBL" id="CAD7231452.1"/>
    </source>
</evidence>
<accession>A0A7R8WMP4</accession>
<keyword evidence="12" id="KW-0460">Magnesium</keyword>
<feature type="compositionally biased region" description="Basic and acidic residues" evidence="14">
    <location>
        <begin position="183"/>
        <end position="203"/>
    </location>
</feature>
<evidence type="ECO:0000256" key="10">
    <source>
        <dbReference type="ARBA" id="ARBA00022723"/>
    </source>
</evidence>
<feature type="region of interest" description="Disordered" evidence="14">
    <location>
        <begin position="180"/>
        <end position="203"/>
    </location>
</feature>
<evidence type="ECO:0000256" key="9">
    <source>
        <dbReference type="ARBA" id="ARBA00015933"/>
    </source>
</evidence>
<dbReference type="PANTHER" id="PTHR11845">
    <property type="entry name" value="5'-DEOXYNUCLEOTIDASE HDDC2"/>
    <property type="match status" value="1"/>
</dbReference>
<evidence type="ECO:0000256" key="7">
    <source>
        <dbReference type="ARBA" id="ARBA00011738"/>
    </source>
</evidence>
<keyword evidence="11" id="KW-0378">Hydrolase</keyword>